<feature type="compositionally biased region" description="Polar residues" evidence="1">
    <location>
        <begin position="9"/>
        <end position="20"/>
    </location>
</feature>
<feature type="compositionally biased region" description="Gly residues" evidence="1">
    <location>
        <begin position="94"/>
        <end position="109"/>
    </location>
</feature>
<comment type="caution">
    <text evidence="2">The sequence shown here is derived from an EMBL/GenBank/DDBJ whole genome shotgun (WGS) entry which is preliminary data.</text>
</comment>
<dbReference type="EMBL" id="JACHXO010000001">
    <property type="protein sequence ID" value="MBB3193675.1"/>
    <property type="molecule type" value="Genomic_DNA"/>
</dbReference>
<feature type="compositionally biased region" description="Basic and acidic residues" evidence="1">
    <location>
        <begin position="76"/>
        <end position="87"/>
    </location>
</feature>
<evidence type="ECO:0000256" key="1">
    <source>
        <dbReference type="SAM" id="MobiDB-lite"/>
    </source>
</evidence>
<evidence type="ECO:0000313" key="3">
    <source>
        <dbReference type="Proteomes" id="UP000574369"/>
    </source>
</evidence>
<accession>A0ABR6GNN6</accession>
<evidence type="ECO:0000313" key="2">
    <source>
        <dbReference type="EMBL" id="MBB3193675.1"/>
    </source>
</evidence>
<proteinExistence type="predicted"/>
<dbReference type="Proteomes" id="UP000574369">
    <property type="component" value="Unassembled WGS sequence"/>
</dbReference>
<protein>
    <submittedName>
        <fullName evidence="2">Uncharacterized protein</fullName>
    </submittedName>
</protein>
<gene>
    <name evidence="2" type="ORF">FHS28_001040</name>
</gene>
<name>A0ABR6GNN6_9BURK</name>
<feature type="region of interest" description="Disordered" evidence="1">
    <location>
        <begin position="1"/>
        <end position="169"/>
    </location>
</feature>
<reference evidence="2 3" key="1">
    <citation type="submission" date="2020-08" db="EMBL/GenBank/DDBJ databases">
        <title>Genomic Encyclopedia of Type Strains, Phase III (KMG-III): the genomes of soil and plant-associated and newly described type strains.</title>
        <authorList>
            <person name="Whitman W."/>
        </authorList>
    </citation>
    <scope>NUCLEOTIDE SEQUENCE [LARGE SCALE GENOMIC DNA]</scope>
    <source>
        <strain evidence="2 3">CECT 7247</strain>
    </source>
</reference>
<organism evidence="2 3">
    <name type="scientific">Roseateles terrae</name>
    <dbReference type="NCBI Taxonomy" id="431060"/>
    <lineage>
        <taxon>Bacteria</taxon>
        <taxon>Pseudomonadati</taxon>
        <taxon>Pseudomonadota</taxon>
        <taxon>Betaproteobacteria</taxon>
        <taxon>Burkholderiales</taxon>
        <taxon>Sphaerotilaceae</taxon>
        <taxon>Roseateles</taxon>
    </lineage>
</organism>
<feature type="compositionally biased region" description="Gly residues" evidence="1">
    <location>
        <begin position="27"/>
        <end position="39"/>
    </location>
</feature>
<sequence length="294" mass="30477">MKLDRTRQSAEAQQAAGTQDTQRHRQGQGGASGYAGGMHKGVAYRHAPRAHLPAKRNTGPAPRARARPASTAAAGAHHDEEHPRSLADDPWAQAGGGGAGAGSLLGGVSGQKTVSGLRGGDGRGPSQHTAATTGDAPAPPPPLRQPPVREGAALRRSKRPEAELLRTPPREGQPLTRAALLNAFAALYFQGGAQPAGALRLAAKAALAQHLKVGTPPMTLAEVRSTAIAWCETHGRPPALTEAQKNANVLFPLEAFRALSGPRNKGVGPQPALPLATLLQRALEHHTASKETSR</sequence>
<keyword evidence="3" id="KW-1185">Reference proteome</keyword>
<feature type="compositionally biased region" description="Basic residues" evidence="1">
    <location>
        <begin position="42"/>
        <end position="54"/>
    </location>
</feature>
<dbReference type="RefSeq" id="WP_088448765.1">
    <property type="nucleotide sequence ID" value="NZ_JACHXO010000001.1"/>
</dbReference>
<feature type="compositionally biased region" description="Low complexity" evidence="1">
    <location>
        <begin position="58"/>
        <end position="75"/>
    </location>
</feature>